<dbReference type="InterPro" id="IPR001387">
    <property type="entry name" value="Cro/C1-type_HTH"/>
</dbReference>
<protein>
    <recommendedName>
        <fullName evidence="3">HTH cro/C1-type domain-containing protein</fullName>
    </recommendedName>
</protein>
<keyword evidence="1" id="KW-0238">DNA-binding</keyword>
<reference evidence="4" key="1">
    <citation type="journal article" date="2014" name="Int. J. Syst. Evol. Microbiol.">
        <title>Complete genome sequence of Corynebacterium casei LMG S-19264T (=DSM 44701T), isolated from a smear-ripened cheese.</title>
        <authorList>
            <consortium name="US DOE Joint Genome Institute (JGI-PGF)"/>
            <person name="Walter F."/>
            <person name="Albersmeier A."/>
            <person name="Kalinowski J."/>
            <person name="Ruckert C."/>
        </authorList>
    </citation>
    <scope>NUCLEOTIDE SEQUENCE</scope>
    <source>
        <strain evidence="4">CGMCC 4.7110</strain>
    </source>
</reference>
<feature type="region of interest" description="Disordered" evidence="2">
    <location>
        <begin position="1"/>
        <end position="28"/>
    </location>
</feature>
<comment type="caution">
    <text evidence="4">The sequence shown here is derived from an EMBL/GenBank/DDBJ whole genome shotgun (WGS) entry which is preliminary data.</text>
</comment>
<dbReference type="GO" id="GO:0003700">
    <property type="term" value="F:DNA-binding transcription factor activity"/>
    <property type="evidence" value="ECO:0007669"/>
    <property type="project" value="TreeGrafter"/>
</dbReference>
<dbReference type="SUPFAM" id="SSF51182">
    <property type="entry name" value="RmlC-like cupins"/>
    <property type="match status" value="1"/>
</dbReference>
<dbReference type="InterPro" id="IPR010982">
    <property type="entry name" value="Lambda_DNA-bd_dom_sf"/>
</dbReference>
<dbReference type="SMART" id="SM00530">
    <property type="entry name" value="HTH_XRE"/>
    <property type="match status" value="1"/>
</dbReference>
<dbReference type="InterPro" id="IPR011051">
    <property type="entry name" value="RmlC_Cupin_sf"/>
</dbReference>
<keyword evidence="5" id="KW-1185">Reference proteome</keyword>
<dbReference type="GO" id="GO:0003677">
    <property type="term" value="F:DNA binding"/>
    <property type="evidence" value="ECO:0007669"/>
    <property type="project" value="UniProtKB-KW"/>
</dbReference>
<dbReference type="Gene3D" id="1.10.260.40">
    <property type="entry name" value="lambda repressor-like DNA-binding domains"/>
    <property type="match status" value="1"/>
</dbReference>
<dbReference type="PROSITE" id="PS50943">
    <property type="entry name" value="HTH_CROC1"/>
    <property type="match status" value="1"/>
</dbReference>
<evidence type="ECO:0000259" key="3">
    <source>
        <dbReference type="PROSITE" id="PS50943"/>
    </source>
</evidence>
<evidence type="ECO:0000313" key="5">
    <source>
        <dbReference type="Proteomes" id="UP000653411"/>
    </source>
</evidence>
<sequence>MANKLPQSPMASSDRGTPGGARPDVGSVGGARLVGQRIRARRRELGLRLVDVAEAVGISASAVSQMERGVVQPSMRSLVRIAEALDTLPHYLMDNTWASQPHPEAKEAGAAPSSKCPNAIVTRASEHELREGGPQEGAWRIMTEANPTFAAYEFHNGPDVPGEFYALPVDHLNIVVEGSYVLEIQGEGEETLNVGDTSYVRSGVYFRWIRAEETSRFISVLCGPAPEYAAGSSASEPWRTAPIRVYRQTAP</sequence>
<dbReference type="PANTHER" id="PTHR46797:SF1">
    <property type="entry name" value="METHYLPHOSPHONATE SYNTHASE"/>
    <property type="match status" value="1"/>
</dbReference>
<dbReference type="EMBL" id="BMML01000032">
    <property type="protein sequence ID" value="GGN40289.1"/>
    <property type="molecule type" value="Genomic_DNA"/>
</dbReference>
<dbReference type="RefSeq" id="WP_189268543.1">
    <property type="nucleotide sequence ID" value="NZ_BMML01000032.1"/>
</dbReference>
<dbReference type="Gene3D" id="2.60.120.10">
    <property type="entry name" value="Jelly Rolls"/>
    <property type="match status" value="1"/>
</dbReference>
<evidence type="ECO:0000313" key="4">
    <source>
        <dbReference type="EMBL" id="GGN40289.1"/>
    </source>
</evidence>
<dbReference type="CDD" id="cd00093">
    <property type="entry name" value="HTH_XRE"/>
    <property type="match status" value="1"/>
</dbReference>
<dbReference type="SUPFAM" id="SSF47413">
    <property type="entry name" value="lambda repressor-like DNA-binding domains"/>
    <property type="match status" value="1"/>
</dbReference>
<feature type="compositionally biased region" description="Polar residues" evidence="2">
    <location>
        <begin position="1"/>
        <end position="15"/>
    </location>
</feature>
<dbReference type="GO" id="GO:0005829">
    <property type="term" value="C:cytosol"/>
    <property type="evidence" value="ECO:0007669"/>
    <property type="project" value="TreeGrafter"/>
</dbReference>
<dbReference type="CDD" id="cd02208">
    <property type="entry name" value="cupin_RmlC-like"/>
    <property type="match status" value="1"/>
</dbReference>
<evidence type="ECO:0000256" key="2">
    <source>
        <dbReference type="SAM" id="MobiDB-lite"/>
    </source>
</evidence>
<dbReference type="AlphaFoldDB" id="A0A917XNI9"/>
<dbReference type="Proteomes" id="UP000653411">
    <property type="component" value="Unassembled WGS sequence"/>
</dbReference>
<feature type="domain" description="HTH cro/C1-type" evidence="3">
    <location>
        <begin position="38"/>
        <end position="92"/>
    </location>
</feature>
<reference evidence="4" key="2">
    <citation type="submission" date="2020-09" db="EMBL/GenBank/DDBJ databases">
        <authorList>
            <person name="Sun Q."/>
            <person name="Zhou Y."/>
        </authorList>
    </citation>
    <scope>NUCLEOTIDE SEQUENCE</scope>
    <source>
        <strain evidence="4">CGMCC 4.7110</strain>
    </source>
</reference>
<organism evidence="4 5">
    <name type="scientific">Streptomyces fuscichromogenes</name>
    <dbReference type="NCBI Taxonomy" id="1324013"/>
    <lineage>
        <taxon>Bacteria</taxon>
        <taxon>Bacillati</taxon>
        <taxon>Actinomycetota</taxon>
        <taxon>Actinomycetes</taxon>
        <taxon>Kitasatosporales</taxon>
        <taxon>Streptomycetaceae</taxon>
        <taxon>Streptomyces</taxon>
    </lineage>
</organism>
<accession>A0A917XNI9</accession>
<dbReference type="PANTHER" id="PTHR46797">
    <property type="entry name" value="HTH-TYPE TRANSCRIPTIONAL REGULATOR"/>
    <property type="match status" value="1"/>
</dbReference>
<dbReference type="Pfam" id="PF01381">
    <property type="entry name" value="HTH_3"/>
    <property type="match status" value="1"/>
</dbReference>
<dbReference type="InterPro" id="IPR050807">
    <property type="entry name" value="TransReg_Diox_bact_type"/>
</dbReference>
<evidence type="ECO:0000256" key="1">
    <source>
        <dbReference type="ARBA" id="ARBA00023125"/>
    </source>
</evidence>
<gene>
    <name evidence="4" type="ORF">GCM10011578_087620</name>
</gene>
<proteinExistence type="predicted"/>
<name>A0A917XNI9_9ACTN</name>
<dbReference type="InterPro" id="IPR014710">
    <property type="entry name" value="RmlC-like_jellyroll"/>
</dbReference>